<keyword evidence="4" id="KW-1185">Reference proteome</keyword>
<dbReference type="Proteomes" id="UP000322887">
    <property type="component" value="Chromosome"/>
</dbReference>
<organism evidence="3 4">
    <name type="scientific">Gimesia maris</name>
    <dbReference type="NCBI Taxonomy" id="122"/>
    <lineage>
        <taxon>Bacteria</taxon>
        <taxon>Pseudomonadati</taxon>
        <taxon>Planctomycetota</taxon>
        <taxon>Planctomycetia</taxon>
        <taxon>Planctomycetales</taxon>
        <taxon>Planctomycetaceae</taxon>
        <taxon>Gimesia</taxon>
    </lineage>
</organism>
<feature type="region of interest" description="Disordered" evidence="1">
    <location>
        <begin position="547"/>
        <end position="605"/>
    </location>
</feature>
<accession>A0ABX5YRQ9</accession>
<evidence type="ECO:0000256" key="2">
    <source>
        <dbReference type="SAM" id="Phobius"/>
    </source>
</evidence>
<gene>
    <name evidence="3" type="primary">smc_7</name>
    <name evidence="3" type="ORF">GmarT_41260</name>
</gene>
<dbReference type="EMBL" id="CP042910">
    <property type="protein sequence ID" value="QEG18240.1"/>
    <property type="molecule type" value="Genomic_DNA"/>
</dbReference>
<feature type="transmembrane region" description="Helical" evidence="2">
    <location>
        <begin position="6"/>
        <end position="23"/>
    </location>
</feature>
<feature type="transmembrane region" description="Helical" evidence="2">
    <location>
        <begin position="71"/>
        <end position="90"/>
    </location>
</feature>
<reference evidence="3 4" key="1">
    <citation type="submission" date="2019-08" db="EMBL/GenBank/DDBJ databases">
        <title>Deep-cultivation of Planctomycetes and their phenomic and genomic characterization uncovers novel biology.</title>
        <authorList>
            <person name="Wiegand S."/>
            <person name="Jogler M."/>
            <person name="Boedeker C."/>
            <person name="Pinto D."/>
            <person name="Vollmers J."/>
            <person name="Rivas-Marin E."/>
            <person name="Kohn T."/>
            <person name="Peeters S.H."/>
            <person name="Heuer A."/>
            <person name="Rast P."/>
            <person name="Oberbeckmann S."/>
            <person name="Bunk B."/>
            <person name="Jeske O."/>
            <person name="Meyerdierks A."/>
            <person name="Storesund J.E."/>
            <person name="Kallscheuer N."/>
            <person name="Luecker S."/>
            <person name="Lage O.M."/>
            <person name="Pohl T."/>
            <person name="Merkel B.J."/>
            <person name="Hornburger P."/>
            <person name="Mueller R.-W."/>
            <person name="Bruemmer F."/>
            <person name="Labrenz M."/>
            <person name="Spormann A.M."/>
            <person name="Op den Camp H."/>
            <person name="Overmann J."/>
            <person name="Amann R."/>
            <person name="Jetten M.S.M."/>
            <person name="Mascher T."/>
            <person name="Medema M.H."/>
            <person name="Devos D.P."/>
            <person name="Kaster A.-K."/>
            <person name="Ovreas L."/>
            <person name="Rohde M."/>
            <person name="Galperin M.Y."/>
            <person name="Jogler C."/>
        </authorList>
    </citation>
    <scope>NUCLEOTIDE SEQUENCE [LARGE SCALE GENOMIC DNA]</scope>
    <source>
        <strain evidence="3 4">DSM 8797</strain>
    </source>
</reference>
<dbReference type="RefSeq" id="WP_002646726.1">
    <property type="nucleotide sequence ID" value="NZ_CP042910.1"/>
</dbReference>
<dbReference type="GeneID" id="98648606"/>
<evidence type="ECO:0000313" key="3">
    <source>
        <dbReference type="EMBL" id="QEG18240.1"/>
    </source>
</evidence>
<protein>
    <submittedName>
        <fullName evidence="3">Chromosome partition protein Smc</fullName>
    </submittedName>
</protein>
<evidence type="ECO:0000313" key="4">
    <source>
        <dbReference type="Proteomes" id="UP000322887"/>
    </source>
</evidence>
<keyword evidence="2" id="KW-0812">Transmembrane</keyword>
<keyword evidence="2" id="KW-0472">Membrane</keyword>
<sequence length="605" mass="66388">MPIVMIVIGLSFFIFQFYVWYRARTELQEIRTFWPDLANEKVREGLGREQLLRCLDHLILNSLWRLLLKRLGVMAPLFGVFLTALGFLGSDFNTAEPSENLSVSLAFGNILSKLLPLYVGVLIGVSLAILNQFLLQLVDYWGRKLRDECETQIVVSSTKPINEAIAGFSEVINTMIDAARASVGEFVTESETRINQYRGAIDQGGDFIASIARDYAENSRNMNAAATKFRVDLKSCGEELAAGVRDLKTEVMSISKQVTSTGKLFDQCGGSFDTATTSISTSVERFNRTSQLLSSQVDLFSKSARNFSDSSSEAMKQARLVGVQLQKTLQPTLENVKVQLNSTATECSKSSGALATASSELNTASSRVSQGAGKLHNSSNQASDTMREMAQNVAALTNSVASLTSTLRDQEQLLTSTPEHITSLFQSLESTILKFMEHSSAVWTSELQDNFQPAIRETGKQITRAADQYRDSSGELVNAYGTLNDGVQAFKFGSKDFLTTSERLAANFEELNKSIEVLATIILNQDSTMKSLPDELAGILQSAEFHQSDVPPVNGQKSNRKRSSSRQKNAGAEPLDEGPDNQESPGNGQKGKLFGRVFSLWGRKS</sequence>
<keyword evidence="2" id="KW-1133">Transmembrane helix</keyword>
<evidence type="ECO:0000256" key="1">
    <source>
        <dbReference type="SAM" id="MobiDB-lite"/>
    </source>
</evidence>
<proteinExistence type="predicted"/>
<feature type="transmembrane region" description="Helical" evidence="2">
    <location>
        <begin position="110"/>
        <end position="135"/>
    </location>
</feature>
<name>A0ABX5YRQ9_9PLAN</name>